<evidence type="ECO:0000313" key="2">
    <source>
        <dbReference type="EMBL" id="CUF91532.1"/>
    </source>
</evidence>
<evidence type="ECO:0000313" key="3">
    <source>
        <dbReference type="Proteomes" id="UP000051952"/>
    </source>
</evidence>
<sequence>MDEVDVWKLVACLAIFTSGFIGCGLTPFIAFLRCRCSAQPVEPLNRSSAVVAGGVPNYGAAAHLDERSIIAPQQSGRTEVTVERVVVFVERFVTSIGCGVMLTTGLVHVLPDSEDDIDSTGWISSGYPLAPVVCLGGIMLTYIFHMEVHFLVDGATQPVARMHMLEAGLVVHSVLIGFAVGVSDELLGLRGLTIALIFHQL</sequence>
<feature type="transmembrane region" description="Helical" evidence="1">
    <location>
        <begin position="6"/>
        <end position="32"/>
    </location>
</feature>
<dbReference type="PANTHER" id="PTHR11040">
    <property type="entry name" value="ZINC/IRON TRANSPORTER"/>
    <property type="match status" value="1"/>
</dbReference>
<name>A0A0S4IQ11_BODSA</name>
<feature type="transmembrane region" description="Helical" evidence="1">
    <location>
        <begin position="130"/>
        <end position="152"/>
    </location>
</feature>
<protein>
    <submittedName>
        <fullName evidence="2">Zinc transporter, putative</fullName>
    </submittedName>
</protein>
<accession>A0A0S4IQ11</accession>
<evidence type="ECO:0000256" key="1">
    <source>
        <dbReference type="SAM" id="Phobius"/>
    </source>
</evidence>
<dbReference type="VEuPathDB" id="TriTrypDB:BSAL_67135"/>
<keyword evidence="1" id="KW-0472">Membrane</keyword>
<dbReference type="Proteomes" id="UP000051952">
    <property type="component" value="Unassembled WGS sequence"/>
</dbReference>
<keyword evidence="1" id="KW-0812">Transmembrane</keyword>
<organism evidence="2 3">
    <name type="scientific">Bodo saltans</name>
    <name type="common">Flagellated protozoan</name>
    <dbReference type="NCBI Taxonomy" id="75058"/>
    <lineage>
        <taxon>Eukaryota</taxon>
        <taxon>Discoba</taxon>
        <taxon>Euglenozoa</taxon>
        <taxon>Kinetoplastea</taxon>
        <taxon>Metakinetoplastina</taxon>
        <taxon>Eubodonida</taxon>
        <taxon>Bodonidae</taxon>
        <taxon>Bodo</taxon>
    </lineage>
</organism>
<keyword evidence="1" id="KW-1133">Transmembrane helix</keyword>
<dbReference type="OrthoDB" id="1100342at2759"/>
<dbReference type="AlphaFoldDB" id="A0A0S4IQ11"/>
<keyword evidence="3" id="KW-1185">Reference proteome</keyword>
<gene>
    <name evidence="2" type="ORF">BSAL_67135</name>
</gene>
<reference evidence="3" key="1">
    <citation type="submission" date="2015-09" db="EMBL/GenBank/DDBJ databases">
        <authorList>
            <consortium name="Pathogen Informatics"/>
        </authorList>
    </citation>
    <scope>NUCLEOTIDE SEQUENCE [LARGE SCALE GENOMIC DNA]</scope>
    <source>
        <strain evidence="3">Lake Konstanz</strain>
    </source>
</reference>
<feature type="transmembrane region" description="Helical" evidence="1">
    <location>
        <begin position="164"/>
        <end position="182"/>
    </location>
</feature>
<dbReference type="EMBL" id="CYKH01000447">
    <property type="protein sequence ID" value="CUF91532.1"/>
    <property type="molecule type" value="Genomic_DNA"/>
</dbReference>
<dbReference type="GO" id="GO:0005385">
    <property type="term" value="F:zinc ion transmembrane transporter activity"/>
    <property type="evidence" value="ECO:0007669"/>
    <property type="project" value="TreeGrafter"/>
</dbReference>
<dbReference type="PANTHER" id="PTHR11040:SF44">
    <property type="entry name" value="PROTEIN ZNTC-RELATED"/>
    <property type="match status" value="1"/>
</dbReference>
<dbReference type="GO" id="GO:0005886">
    <property type="term" value="C:plasma membrane"/>
    <property type="evidence" value="ECO:0007669"/>
    <property type="project" value="TreeGrafter"/>
</dbReference>
<proteinExistence type="predicted"/>
<feature type="non-terminal residue" evidence="2">
    <location>
        <position position="201"/>
    </location>
</feature>
<feature type="transmembrane region" description="Helical" evidence="1">
    <location>
        <begin position="92"/>
        <end position="110"/>
    </location>
</feature>